<gene>
    <name evidence="4" type="ORF">KP79_PYT06496</name>
</gene>
<dbReference type="EMBL" id="NEDP02005488">
    <property type="protein sequence ID" value="OWF40092.1"/>
    <property type="molecule type" value="Genomic_DNA"/>
</dbReference>
<dbReference type="GO" id="GO:0034353">
    <property type="term" value="F:mRNA 5'-diphosphatase activity"/>
    <property type="evidence" value="ECO:0007669"/>
    <property type="project" value="TreeGrafter"/>
</dbReference>
<dbReference type="GO" id="GO:0005829">
    <property type="term" value="C:cytosol"/>
    <property type="evidence" value="ECO:0007669"/>
    <property type="project" value="TreeGrafter"/>
</dbReference>
<keyword evidence="2" id="KW-0479">Metal-binding</keyword>
<dbReference type="Proteomes" id="UP000242188">
    <property type="component" value="Unassembled WGS sequence"/>
</dbReference>
<dbReference type="Pfam" id="PF08652">
    <property type="entry name" value="RAI1"/>
    <property type="match status" value="1"/>
</dbReference>
<dbReference type="GO" id="GO:0004518">
    <property type="term" value="F:nuclease activity"/>
    <property type="evidence" value="ECO:0007669"/>
    <property type="project" value="UniProtKB-KW"/>
</dbReference>
<proteinExistence type="inferred from homology"/>
<dbReference type="GO" id="GO:0000166">
    <property type="term" value="F:nucleotide binding"/>
    <property type="evidence" value="ECO:0007669"/>
    <property type="project" value="UniProtKB-KW"/>
</dbReference>
<feature type="domain" description="RAI1-like" evidence="3">
    <location>
        <begin position="25"/>
        <end position="369"/>
    </location>
</feature>
<evidence type="ECO:0000259" key="3">
    <source>
        <dbReference type="Pfam" id="PF08652"/>
    </source>
</evidence>
<protein>
    <recommendedName>
        <fullName evidence="2">Decapping nuclease</fullName>
        <ecNumber evidence="2">3.6.1.-</ecNumber>
    </recommendedName>
</protein>
<dbReference type="STRING" id="6573.A0A210PUF9"/>
<sequence>MAQNSEKYFNLFPNSKYDTDFPYFRRPTEIGSFSQDSTRQFVSSRQQMKYYIPPEDPNDVCFDLKIGYKDYIRKDESKPDLLDDLLRWIISNPSVFAVKSDKTKEQTENNIPQGINTDFVCWRGLLTRLLCTPSQTSEGWKIAIIRFRDTFFLCEFDTKKNAEFKKNRTGKQDEMCYWGWKFEQYVTAGTQNGTPDTNTLVNTNEGYCTVVRSRLNSHSLVYGGEVDAAISEAGPGKPYQYVEFKTNMEIETQKQDFSFRRYKLIKWWAQSFLVGITQIVAGFRDRDGIVHRLENFNTLDIPSIAKNLRDPWKPNVCFNFLDQFLTFIKQTIVTNNHSVVHLLEWEPGCDVRCQRLEPNSQYAFLPEWFINPSNEV</sequence>
<evidence type="ECO:0000256" key="2">
    <source>
        <dbReference type="RuleBase" id="RU367113"/>
    </source>
</evidence>
<dbReference type="GO" id="GO:0000956">
    <property type="term" value="P:nuclear-transcribed mRNA catabolic process"/>
    <property type="evidence" value="ECO:0007669"/>
    <property type="project" value="TreeGrafter"/>
</dbReference>
<dbReference type="GO" id="GO:0005634">
    <property type="term" value="C:nucleus"/>
    <property type="evidence" value="ECO:0007669"/>
    <property type="project" value="UniProtKB-SubCell"/>
</dbReference>
<dbReference type="InterPro" id="IPR013961">
    <property type="entry name" value="RAI1"/>
</dbReference>
<keyword evidence="2" id="KW-0540">Nuclease</keyword>
<organism evidence="4 5">
    <name type="scientific">Mizuhopecten yessoensis</name>
    <name type="common">Japanese scallop</name>
    <name type="synonym">Patinopecten yessoensis</name>
    <dbReference type="NCBI Taxonomy" id="6573"/>
    <lineage>
        <taxon>Eukaryota</taxon>
        <taxon>Metazoa</taxon>
        <taxon>Spiralia</taxon>
        <taxon>Lophotrochozoa</taxon>
        <taxon>Mollusca</taxon>
        <taxon>Bivalvia</taxon>
        <taxon>Autobranchia</taxon>
        <taxon>Pteriomorphia</taxon>
        <taxon>Pectinida</taxon>
        <taxon>Pectinoidea</taxon>
        <taxon>Pectinidae</taxon>
        <taxon>Mizuhopecten</taxon>
    </lineage>
</organism>
<keyword evidence="2" id="KW-0694">RNA-binding</keyword>
<dbReference type="AlphaFoldDB" id="A0A210PUF9"/>
<evidence type="ECO:0000313" key="5">
    <source>
        <dbReference type="Proteomes" id="UP000242188"/>
    </source>
</evidence>
<dbReference type="GO" id="GO:0003723">
    <property type="term" value="F:RNA binding"/>
    <property type="evidence" value="ECO:0007669"/>
    <property type="project" value="UniProtKB-KW"/>
</dbReference>
<dbReference type="InterPro" id="IPR039039">
    <property type="entry name" value="RAI1-like_fam"/>
</dbReference>
<dbReference type="GO" id="GO:0046872">
    <property type="term" value="F:metal ion binding"/>
    <property type="evidence" value="ECO:0007669"/>
    <property type="project" value="UniProtKB-KW"/>
</dbReference>
<dbReference type="OrthoDB" id="10051938at2759"/>
<evidence type="ECO:0000256" key="1">
    <source>
        <dbReference type="ARBA" id="ARBA00006562"/>
    </source>
</evidence>
<comment type="function">
    <text evidence="2">Decapping enzyme for NAD-capped RNAs: specifically hydrolyzes the nicotinamide adenine dinucleotide (NAD) cap from a subset of RNAs by removing the entire NAD moiety from the 5'-end of an NAD-capped RNA.</text>
</comment>
<dbReference type="PANTHER" id="PTHR12395:SF9">
    <property type="entry name" value="DECAPPING AND EXORIBONUCLEASE PROTEIN"/>
    <property type="match status" value="1"/>
</dbReference>
<comment type="cofactor">
    <cofactor evidence="2">
        <name>a divalent metal cation</name>
        <dbReference type="ChEBI" id="CHEBI:60240"/>
    </cofactor>
</comment>
<dbReference type="GO" id="GO:0110155">
    <property type="term" value="P:NAD-cap decapping"/>
    <property type="evidence" value="ECO:0007669"/>
    <property type="project" value="TreeGrafter"/>
</dbReference>
<comment type="subcellular location">
    <subcellularLocation>
        <location evidence="2">Nucleus</location>
    </subcellularLocation>
</comment>
<name>A0A210PUF9_MIZYE</name>
<keyword evidence="2" id="KW-0547">Nucleotide-binding</keyword>
<dbReference type="PANTHER" id="PTHR12395">
    <property type="entry name" value="DOM-3 RELATED"/>
    <property type="match status" value="1"/>
</dbReference>
<keyword evidence="5" id="KW-1185">Reference proteome</keyword>
<keyword evidence="2" id="KW-0378">Hydrolase</keyword>
<keyword evidence="2" id="KW-0539">Nucleus</keyword>
<dbReference type="EC" id="3.6.1.-" evidence="2"/>
<accession>A0A210PUF9</accession>
<evidence type="ECO:0000313" key="4">
    <source>
        <dbReference type="EMBL" id="OWF40092.1"/>
    </source>
</evidence>
<comment type="similarity">
    <text evidence="1 2">Belongs to the DXO/Dom3Z family.</text>
</comment>
<comment type="caution">
    <text evidence="4">The sequence shown here is derived from an EMBL/GenBank/DDBJ whole genome shotgun (WGS) entry which is preliminary data.</text>
</comment>
<reference evidence="4 5" key="1">
    <citation type="journal article" date="2017" name="Nat. Ecol. Evol.">
        <title>Scallop genome provides insights into evolution of bilaterian karyotype and development.</title>
        <authorList>
            <person name="Wang S."/>
            <person name="Zhang J."/>
            <person name="Jiao W."/>
            <person name="Li J."/>
            <person name="Xun X."/>
            <person name="Sun Y."/>
            <person name="Guo X."/>
            <person name="Huan P."/>
            <person name="Dong B."/>
            <person name="Zhang L."/>
            <person name="Hu X."/>
            <person name="Sun X."/>
            <person name="Wang J."/>
            <person name="Zhao C."/>
            <person name="Wang Y."/>
            <person name="Wang D."/>
            <person name="Huang X."/>
            <person name="Wang R."/>
            <person name="Lv J."/>
            <person name="Li Y."/>
            <person name="Zhang Z."/>
            <person name="Liu B."/>
            <person name="Lu W."/>
            <person name="Hui Y."/>
            <person name="Liang J."/>
            <person name="Zhou Z."/>
            <person name="Hou R."/>
            <person name="Li X."/>
            <person name="Liu Y."/>
            <person name="Li H."/>
            <person name="Ning X."/>
            <person name="Lin Y."/>
            <person name="Zhao L."/>
            <person name="Xing Q."/>
            <person name="Dou J."/>
            <person name="Li Y."/>
            <person name="Mao J."/>
            <person name="Guo H."/>
            <person name="Dou H."/>
            <person name="Li T."/>
            <person name="Mu C."/>
            <person name="Jiang W."/>
            <person name="Fu Q."/>
            <person name="Fu X."/>
            <person name="Miao Y."/>
            <person name="Liu J."/>
            <person name="Yu Q."/>
            <person name="Li R."/>
            <person name="Liao H."/>
            <person name="Li X."/>
            <person name="Kong Y."/>
            <person name="Jiang Z."/>
            <person name="Chourrout D."/>
            <person name="Li R."/>
            <person name="Bao Z."/>
        </authorList>
    </citation>
    <scope>NUCLEOTIDE SEQUENCE [LARGE SCALE GENOMIC DNA]</scope>
    <source>
        <strain evidence="4 5">PY_sf001</strain>
    </source>
</reference>